<evidence type="ECO:0000256" key="1">
    <source>
        <dbReference type="PROSITE-ProRule" id="PRU00339"/>
    </source>
</evidence>
<evidence type="ECO:0000313" key="3">
    <source>
        <dbReference type="EMBL" id="MBL0402786.1"/>
    </source>
</evidence>
<dbReference type="PANTHER" id="PTHR43081:SF19">
    <property type="entry name" value="PH-SENSITIVE ADENYLATE CYCLASE RV1264"/>
    <property type="match status" value="1"/>
</dbReference>
<dbReference type="CDD" id="cd07302">
    <property type="entry name" value="CHD"/>
    <property type="match status" value="1"/>
</dbReference>
<dbReference type="GO" id="GO:0004016">
    <property type="term" value="F:adenylate cyclase activity"/>
    <property type="evidence" value="ECO:0007669"/>
    <property type="project" value="UniProtKB-ARBA"/>
</dbReference>
<dbReference type="InterPro" id="IPR019734">
    <property type="entry name" value="TPR_rpt"/>
</dbReference>
<evidence type="ECO:0000313" key="4">
    <source>
        <dbReference type="Proteomes" id="UP000605848"/>
    </source>
</evidence>
<dbReference type="Proteomes" id="UP000605848">
    <property type="component" value="Unassembled WGS sequence"/>
</dbReference>
<keyword evidence="4" id="KW-1185">Reference proteome</keyword>
<protein>
    <recommendedName>
        <fullName evidence="2">Guanylate cyclase domain-containing protein</fullName>
    </recommendedName>
</protein>
<dbReference type="InterPro" id="IPR029787">
    <property type="entry name" value="Nucleotide_cyclase"/>
</dbReference>
<feature type="domain" description="Guanylate cyclase" evidence="2">
    <location>
        <begin position="85"/>
        <end position="135"/>
    </location>
</feature>
<comment type="caution">
    <text evidence="3">The sequence shown here is derived from an EMBL/GenBank/DDBJ whole genome shotgun (WGS) entry which is preliminary data.</text>
</comment>
<name>A0A936Z5P0_9HYPH</name>
<accession>A0A936Z5P0</accession>
<gene>
    <name evidence="3" type="ORF">JKG68_02275</name>
</gene>
<dbReference type="RefSeq" id="WP_202055476.1">
    <property type="nucleotide sequence ID" value="NZ_JAEQMY010000002.1"/>
</dbReference>
<dbReference type="GO" id="GO:0035556">
    <property type="term" value="P:intracellular signal transduction"/>
    <property type="evidence" value="ECO:0007669"/>
    <property type="project" value="InterPro"/>
</dbReference>
<dbReference type="GO" id="GO:0006171">
    <property type="term" value="P:cAMP biosynthetic process"/>
    <property type="evidence" value="ECO:0007669"/>
    <property type="project" value="TreeGrafter"/>
</dbReference>
<dbReference type="InterPro" id="IPR050697">
    <property type="entry name" value="Adenylyl/Guanylyl_Cyclase_3/4"/>
</dbReference>
<dbReference type="InterPro" id="IPR001054">
    <property type="entry name" value="A/G_cyclase"/>
</dbReference>
<dbReference type="Gene3D" id="3.30.70.1230">
    <property type="entry name" value="Nucleotide cyclase"/>
    <property type="match status" value="1"/>
</dbReference>
<dbReference type="SMART" id="SM00028">
    <property type="entry name" value="TPR"/>
    <property type="match status" value="3"/>
</dbReference>
<evidence type="ECO:0000259" key="2">
    <source>
        <dbReference type="PROSITE" id="PS50125"/>
    </source>
</evidence>
<dbReference type="Gene3D" id="3.40.50.10070">
    <property type="entry name" value="TolB, N-terminal domain"/>
    <property type="match status" value="1"/>
</dbReference>
<dbReference type="PANTHER" id="PTHR43081">
    <property type="entry name" value="ADENYLATE CYCLASE, TERMINAL-DIFFERENTIATION SPECIFIC-RELATED"/>
    <property type="match status" value="1"/>
</dbReference>
<feature type="repeat" description="TPR" evidence="1">
    <location>
        <begin position="468"/>
        <end position="501"/>
    </location>
</feature>
<proteinExistence type="predicted"/>
<sequence>MIAGSGTHDDTRERQDPATDFVERCSAMVSMDLVGYSTMVSNNLHETARAIKTFNDTLILPVLADFSGQLVSRAGDSWLLEFTQSLDAVRFARSIQALSARDGALSLRTGIHFGKIIDDGSTIHGDAITVAVRLQSIAQAGGITISAEVFRQLPEELRHSIREIGPRVVKNIPQPVWVYRFMGASDEENARFFTTPFEVDLSHPVPGLEDRPAVAVLPFENADPDFEHEFFSDGLTEDVINGLSRIRWLPVISRNSTFQYKHKLADIREIGSQLHARYIVGGSVHVSAQRLQVKVWVAEAERRRLLWSERFDREPRDLFAIREDIARGIVSVVEPEFSRAEQFRSRERPLERLNEWELVRRSLWHMNRLTRADALIARELLERALAGNPESVEALIHFAWWHFWNGWTRRGPTEDFVEMARLSRLALQLDPQDARAVMLMGIAEFLQAETERGRRLLLQAIQMNPSLALAHASVGSTYILAGEPELAIEPLQTALRLSPNDFHIFHTLGEVAVARYMMGDFGIAVSAAEESLQMRPGYIHAHVVRIGSFARAGRIPEAQNALRNLLHRRPDFKLSRLEWLPFADRYWISYLAEGLQLAGYRGDSPGIVA</sequence>
<dbReference type="EMBL" id="JAEQMY010000002">
    <property type="protein sequence ID" value="MBL0402786.1"/>
    <property type="molecule type" value="Genomic_DNA"/>
</dbReference>
<reference evidence="3" key="1">
    <citation type="submission" date="2021-01" db="EMBL/GenBank/DDBJ databases">
        <title>Microvirga sp.</title>
        <authorList>
            <person name="Kim M.K."/>
        </authorList>
    </citation>
    <scope>NUCLEOTIDE SEQUENCE</scope>
    <source>
        <strain evidence="3">5420S-16</strain>
    </source>
</reference>
<keyword evidence="1" id="KW-0802">TPR repeat</keyword>
<dbReference type="AlphaFoldDB" id="A0A936Z5P0"/>
<dbReference type="PROSITE" id="PS50005">
    <property type="entry name" value="TPR"/>
    <property type="match status" value="1"/>
</dbReference>
<dbReference type="InterPro" id="IPR011990">
    <property type="entry name" value="TPR-like_helical_dom_sf"/>
</dbReference>
<dbReference type="Gene3D" id="1.25.40.10">
    <property type="entry name" value="Tetratricopeptide repeat domain"/>
    <property type="match status" value="1"/>
</dbReference>
<dbReference type="PROSITE" id="PS50125">
    <property type="entry name" value="GUANYLATE_CYCLASE_2"/>
    <property type="match status" value="1"/>
</dbReference>
<dbReference type="SUPFAM" id="SSF55073">
    <property type="entry name" value="Nucleotide cyclase"/>
    <property type="match status" value="1"/>
</dbReference>
<dbReference type="SUPFAM" id="SSF48452">
    <property type="entry name" value="TPR-like"/>
    <property type="match status" value="1"/>
</dbReference>
<organism evidence="3 4">
    <name type="scientific">Microvirga aerilata</name>
    <dbReference type="NCBI Taxonomy" id="670292"/>
    <lineage>
        <taxon>Bacteria</taxon>
        <taxon>Pseudomonadati</taxon>
        <taxon>Pseudomonadota</taxon>
        <taxon>Alphaproteobacteria</taxon>
        <taxon>Hyphomicrobiales</taxon>
        <taxon>Methylobacteriaceae</taxon>
        <taxon>Microvirga</taxon>
    </lineage>
</organism>